<evidence type="ECO:0000313" key="1">
    <source>
        <dbReference type="EMBL" id="RAL25072.1"/>
    </source>
</evidence>
<evidence type="ECO:0008006" key="3">
    <source>
        <dbReference type="Google" id="ProtNLM"/>
    </source>
</evidence>
<dbReference type="AlphaFoldDB" id="A0A328CAC4"/>
<dbReference type="OrthoDB" id="5484235at2"/>
<proteinExistence type="predicted"/>
<keyword evidence="2" id="KW-1185">Reference proteome</keyword>
<comment type="caution">
    <text evidence="1">The sequence shown here is derived from an EMBL/GenBank/DDBJ whole genome shotgun (WGS) entry which is preliminary data.</text>
</comment>
<reference evidence="1 2" key="1">
    <citation type="submission" date="2018-05" db="EMBL/GenBank/DDBJ databases">
        <title>Lujinxingia marina gen. nov. sp. nov., a new facultative anaerobic member of the class Deltaproteobacteria, and proposal of Lujinxingaceae fam. nov.</title>
        <authorList>
            <person name="Li C.-M."/>
        </authorList>
    </citation>
    <scope>NUCLEOTIDE SEQUENCE [LARGE SCALE GENOMIC DNA]</scope>
    <source>
        <strain evidence="1 2">B210</strain>
    </source>
</reference>
<organism evidence="1 2">
    <name type="scientific">Lujinxingia litoralis</name>
    <dbReference type="NCBI Taxonomy" id="2211119"/>
    <lineage>
        <taxon>Bacteria</taxon>
        <taxon>Deltaproteobacteria</taxon>
        <taxon>Bradymonadales</taxon>
        <taxon>Lujinxingiaceae</taxon>
        <taxon>Lujinxingia</taxon>
    </lineage>
</organism>
<gene>
    <name evidence="1" type="ORF">DL240_02330</name>
</gene>
<dbReference type="Proteomes" id="UP000249169">
    <property type="component" value="Unassembled WGS sequence"/>
</dbReference>
<dbReference type="EMBL" id="QHKO01000001">
    <property type="protein sequence ID" value="RAL25072.1"/>
    <property type="molecule type" value="Genomic_DNA"/>
</dbReference>
<evidence type="ECO:0000313" key="2">
    <source>
        <dbReference type="Proteomes" id="UP000249169"/>
    </source>
</evidence>
<protein>
    <recommendedName>
        <fullName evidence="3">Alginate export domain-containing protein</fullName>
    </recommendedName>
</protein>
<name>A0A328CAC4_9DELT</name>
<dbReference type="RefSeq" id="WP_111728244.1">
    <property type="nucleotide sequence ID" value="NZ_QHKO01000001.1"/>
</dbReference>
<sequence length="483" mass="52959">MAPLWPRRIIPRRPLIGVGVLLIVWLGLAAAFSHDARAGTYRLRTQSRARASQHLRADQRWEASRTWTQALHLSAFDLLDDASSSLNAHLSLRYFTDAALDVSLREDARAFQRFNALTLDRAYLHWRPFDALEVRAGRHWTASALGVADIDGITTELQRPSGNLRPFARVWAGRQVHAQLGAFDPGLWDVQGLPLNDPYTHAPQATLLGAAAGLHDRRDRRLEIAASRSSRARQTTDTWADTAPPQHEHRLGVSATTRHFQRLHLSTLLTYHGPARALDRALLTASLRLGEASSISAGLDHRLPIFDAASIFNLFGAAPRQSAFLTLSHPINALHTTLEARAWARAYHDHPASPGIPDELTPGTALASRSRLTFLKRPALLHTQLSYQSAGPAHTRGAQLLFDASLTLAASPGRLWLSARHLTLYVTPDAARQNAAFATGSSLGAEVGLGQAARLSLLAEHRRDSHTPSHLLLMANLTLELGP</sequence>
<accession>A0A328CAC4</accession>